<evidence type="ECO:0000259" key="3">
    <source>
        <dbReference type="PROSITE" id="PS51462"/>
    </source>
</evidence>
<keyword evidence="2 4" id="KW-0378">Hydrolase</keyword>
<dbReference type="InterPro" id="IPR000086">
    <property type="entry name" value="NUDIX_hydrolase_dom"/>
</dbReference>
<dbReference type="Pfam" id="PF00293">
    <property type="entry name" value="NUDIX"/>
    <property type="match status" value="1"/>
</dbReference>
<protein>
    <submittedName>
        <fullName evidence="4">NUDIX hydrolase</fullName>
    </submittedName>
</protein>
<dbReference type="Proteomes" id="UP000031196">
    <property type="component" value="Unassembled WGS sequence"/>
</dbReference>
<evidence type="ECO:0000313" key="5">
    <source>
        <dbReference type="Proteomes" id="UP000031196"/>
    </source>
</evidence>
<dbReference type="EMBL" id="JWTB01000034">
    <property type="protein sequence ID" value="KIC65309.1"/>
    <property type="molecule type" value="Genomic_DNA"/>
</dbReference>
<sequence length="156" mass="16951">MPAPEYVLKLREKIGNDPIWVPGVRGVVVDDAGKILLAQRSDNRQWALVSGMLDPGEQPARGLVREIFEETAVVAEPERVVSVGAVGPVTYPNGDVCEFLDVVFLCRYVSGEARVNDDESLAVGWFSVDDLPELMPGHLTSIRQALAPSGAVHFEP</sequence>
<dbReference type="AlphaFoldDB" id="A0A0B4CVX5"/>
<accession>A0A0B4CVX5</accession>
<comment type="cofactor">
    <cofactor evidence="1">
        <name>Mg(2+)</name>
        <dbReference type="ChEBI" id="CHEBI:18420"/>
    </cofactor>
</comment>
<organism evidence="4 5">
    <name type="scientific">Pseudarthrobacter phenanthrenivorans</name>
    <name type="common">Arthrobacter phenanthrenivorans</name>
    <dbReference type="NCBI Taxonomy" id="361575"/>
    <lineage>
        <taxon>Bacteria</taxon>
        <taxon>Bacillati</taxon>
        <taxon>Actinomycetota</taxon>
        <taxon>Actinomycetes</taxon>
        <taxon>Micrococcales</taxon>
        <taxon>Micrococcaceae</taxon>
        <taxon>Pseudarthrobacter</taxon>
    </lineage>
</organism>
<dbReference type="PANTHER" id="PTHR43046:SF16">
    <property type="entry name" value="ADP-RIBOSE PYROPHOSPHATASE YJHB-RELATED"/>
    <property type="match status" value="1"/>
</dbReference>
<name>A0A0B4CVX5_PSEPS</name>
<evidence type="ECO:0000313" key="4">
    <source>
        <dbReference type="EMBL" id="KIC65309.1"/>
    </source>
</evidence>
<evidence type="ECO:0000256" key="2">
    <source>
        <dbReference type="ARBA" id="ARBA00022801"/>
    </source>
</evidence>
<dbReference type="OrthoDB" id="9814308at2"/>
<dbReference type="RefSeq" id="WP_043455006.1">
    <property type="nucleotide sequence ID" value="NZ_JWTB01000034.1"/>
</dbReference>
<proteinExistence type="predicted"/>
<dbReference type="CDD" id="cd18879">
    <property type="entry name" value="NUDIX_Hydrolase"/>
    <property type="match status" value="1"/>
</dbReference>
<dbReference type="GO" id="GO:0016787">
    <property type="term" value="F:hydrolase activity"/>
    <property type="evidence" value="ECO:0007669"/>
    <property type="project" value="UniProtKB-KW"/>
</dbReference>
<evidence type="ECO:0000256" key="1">
    <source>
        <dbReference type="ARBA" id="ARBA00001946"/>
    </source>
</evidence>
<comment type="caution">
    <text evidence="4">The sequence shown here is derived from an EMBL/GenBank/DDBJ whole genome shotgun (WGS) entry which is preliminary data.</text>
</comment>
<dbReference type="Gene3D" id="3.90.79.10">
    <property type="entry name" value="Nucleoside Triphosphate Pyrophosphohydrolase"/>
    <property type="match status" value="1"/>
</dbReference>
<dbReference type="PANTHER" id="PTHR43046">
    <property type="entry name" value="GDP-MANNOSE MANNOSYL HYDROLASE"/>
    <property type="match status" value="1"/>
</dbReference>
<reference evidence="4 5" key="1">
    <citation type="submission" date="2014-12" db="EMBL/GenBank/DDBJ databases">
        <title>Genome sequencing of Arthrobacter phenanthrenivorans SWC37.</title>
        <authorList>
            <person name="Tan P.W."/>
            <person name="Chan K.-G."/>
        </authorList>
    </citation>
    <scope>NUCLEOTIDE SEQUENCE [LARGE SCALE GENOMIC DNA]</scope>
    <source>
        <strain evidence="4 5">SWC37</strain>
    </source>
</reference>
<dbReference type="PROSITE" id="PS51462">
    <property type="entry name" value="NUDIX"/>
    <property type="match status" value="1"/>
</dbReference>
<feature type="domain" description="Nudix hydrolase" evidence="3">
    <location>
        <begin position="19"/>
        <end position="152"/>
    </location>
</feature>
<dbReference type="SUPFAM" id="SSF55811">
    <property type="entry name" value="Nudix"/>
    <property type="match status" value="1"/>
</dbReference>
<gene>
    <name evidence="4" type="ORF">RM50_16915</name>
</gene>
<dbReference type="InterPro" id="IPR015797">
    <property type="entry name" value="NUDIX_hydrolase-like_dom_sf"/>
</dbReference>